<dbReference type="InterPro" id="IPR043128">
    <property type="entry name" value="Rev_trsase/Diguanyl_cyclase"/>
</dbReference>
<keyword evidence="2" id="KW-0548">Nucleotidyltransferase</keyword>
<dbReference type="AlphaFoldDB" id="A0A090MT97"/>
<dbReference type="WBParaSite" id="SRAE_0000066900.1">
    <property type="protein sequence ID" value="SRAE_0000066900.1"/>
    <property type="gene ID" value="WBGene00256418"/>
</dbReference>
<evidence type="ECO:0000313" key="5">
    <source>
        <dbReference type="WormBase" id="SRAE_0000066900"/>
    </source>
</evidence>
<dbReference type="Pfam" id="PF00078">
    <property type="entry name" value="RVT_1"/>
    <property type="match status" value="1"/>
</dbReference>
<reference evidence="2" key="2">
    <citation type="submission" date="2014-09" db="EMBL/GenBank/DDBJ databases">
        <authorList>
            <person name="Aslett A.Martin."/>
        </authorList>
    </citation>
    <scope>NUCLEOTIDE SEQUENCE</scope>
    <source>
        <strain evidence="2">ED321 Heterogonic</strain>
    </source>
</reference>
<dbReference type="GeneID" id="36373916"/>
<dbReference type="SUPFAM" id="SSF56672">
    <property type="entry name" value="DNA/RNA polymerases"/>
    <property type="match status" value="1"/>
</dbReference>
<dbReference type="EMBL" id="LN609411">
    <property type="protein sequence ID" value="CEF61548.1"/>
    <property type="molecule type" value="Genomic_DNA"/>
</dbReference>
<dbReference type="WormBase" id="SRAE_0000066900">
    <property type="protein sequence ID" value="SRP11907"/>
    <property type="gene ID" value="WBGene00256418"/>
</dbReference>
<dbReference type="InterPro" id="IPR000477">
    <property type="entry name" value="RT_dom"/>
</dbReference>
<proteinExistence type="predicted"/>
<name>A0A090MT97_STRRB</name>
<dbReference type="OrthoDB" id="6506336at2759"/>
<keyword evidence="2" id="KW-0695">RNA-directed DNA polymerase</keyword>
<dbReference type="RefSeq" id="XP_024500757.1">
    <property type="nucleotide sequence ID" value="XM_024646591.1"/>
</dbReference>
<dbReference type="InterPro" id="IPR051320">
    <property type="entry name" value="Viral_Replic_Matur_Polypro"/>
</dbReference>
<accession>A0A090MT97</accession>
<evidence type="ECO:0000313" key="4">
    <source>
        <dbReference type="WBParaSite" id="SRAE_0000066900.1"/>
    </source>
</evidence>
<sequence length="413" mass="48502">MGNLKYLRLPQGYKNSPFICQWIMDIVTKDIPEAECYFDDLLIATEDNAEIHKSIIKNTLQALKNFGLKISPEKYKMIKCLVCFCDVHINEWKLHIKQPHFGDENILIGKCRMGNCLNRNTKITRGMKLNRYYYHLEQYHGLNITRKKPFRTNQLNYSINTNEIDDNNLISTAANKEDEFDDDFNIDNKKIDEEDIKYVDIDPDKKISEFTTNNFALIEDEIKQIKEKRLYTVNVSKVVKNFCIRNEINFDNGKIDIVLYMDEIQLRNPIKPSASFSYIIRLFCLSNSNIFIALLSFTESLNKIQVITSSHGLTDDDIHKLEEKIDIYFNARPALIHENHDITLKEHLILHYAKVFKKNHTDFAVFSSKRFKSYNKVFKNLLATSVNYINIPYSCAKRAMTLENCYIRAFEKF</sequence>
<dbReference type="PANTHER" id="PTHR33064:SF37">
    <property type="entry name" value="RIBONUCLEASE H"/>
    <property type="match status" value="1"/>
</dbReference>
<reference evidence="4" key="3">
    <citation type="submission" date="2020-12" db="UniProtKB">
        <authorList>
            <consortium name="WormBaseParasite"/>
        </authorList>
    </citation>
    <scope>IDENTIFICATION</scope>
</reference>
<evidence type="ECO:0000313" key="2">
    <source>
        <dbReference type="EMBL" id="CEF61548.1"/>
    </source>
</evidence>
<dbReference type="Gene3D" id="3.30.70.270">
    <property type="match status" value="1"/>
</dbReference>
<organism evidence="2">
    <name type="scientific">Strongyloides ratti</name>
    <name type="common">Parasitic roundworm</name>
    <dbReference type="NCBI Taxonomy" id="34506"/>
    <lineage>
        <taxon>Eukaryota</taxon>
        <taxon>Metazoa</taxon>
        <taxon>Ecdysozoa</taxon>
        <taxon>Nematoda</taxon>
        <taxon>Chromadorea</taxon>
        <taxon>Rhabditida</taxon>
        <taxon>Tylenchina</taxon>
        <taxon>Panagrolaimomorpha</taxon>
        <taxon>Strongyloidoidea</taxon>
        <taxon>Strongyloididae</taxon>
        <taxon>Strongyloides</taxon>
    </lineage>
</organism>
<reference evidence="3" key="1">
    <citation type="submission" date="2014-09" db="EMBL/GenBank/DDBJ databases">
        <authorList>
            <person name="Martin A.A."/>
        </authorList>
    </citation>
    <scope>NUCLEOTIDE SEQUENCE</scope>
    <source>
        <strain evidence="3">ED321</strain>
    </source>
</reference>
<dbReference type="InterPro" id="IPR043502">
    <property type="entry name" value="DNA/RNA_pol_sf"/>
</dbReference>
<evidence type="ECO:0000259" key="1">
    <source>
        <dbReference type="PROSITE" id="PS50878"/>
    </source>
</evidence>
<evidence type="ECO:0000313" key="3">
    <source>
        <dbReference type="Proteomes" id="UP000035682"/>
    </source>
</evidence>
<dbReference type="CTD" id="36373916"/>
<dbReference type="GO" id="GO:0003964">
    <property type="term" value="F:RNA-directed DNA polymerase activity"/>
    <property type="evidence" value="ECO:0007669"/>
    <property type="project" value="UniProtKB-KW"/>
</dbReference>
<dbReference type="PROSITE" id="PS50878">
    <property type="entry name" value="RT_POL"/>
    <property type="match status" value="1"/>
</dbReference>
<protein>
    <submittedName>
        <fullName evidence="2 4">Reverse transcriptase domain-containing protein</fullName>
    </submittedName>
</protein>
<feature type="domain" description="Reverse transcriptase" evidence="1">
    <location>
        <begin position="1"/>
        <end position="89"/>
    </location>
</feature>
<dbReference type="Proteomes" id="UP000035682">
    <property type="component" value="Unplaced"/>
</dbReference>
<keyword evidence="3" id="KW-1185">Reference proteome</keyword>
<gene>
    <name evidence="2 4 5" type="ORF">SRAE_0000066900</name>
</gene>
<keyword evidence="2" id="KW-0808">Transferase</keyword>
<dbReference type="PANTHER" id="PTHR33064">
    <property type="entry name" value="POL PROTEIN"/>
    <property type="match status" value="1"/>
</dbReference>